<name>A0A927MPP5_9BACL</name>
<dbReference type="RefSeq" id="WP_192600577.1">
    <property type="nucleotide sequence ID" value="NZ_JADBEL010000043.1"/>
</dbReference>
<accession>A0A927MPP5</accession>
<evidence type="ECO:0000313" key="1">
    <source>
        <dbReference type="EMBL" id="MBE1556987.1"/>
    </source>
</evidence>
<protein>
    <submittedName>
        <fullName evidence="1">Uncharacterized protein</fullName>
    </submittedName>
</protein>
<reference evidence="1" key="1">
    <citation type="submission" date="2020-10" db="EMBL/GenBank/DDBJ databases">
        <title>Genomic Encyclopedia of Type Strains, Phase IV (KMG-IV): sequencing the most valuable type-strain genomes for metagenomic binning, comparative biology and taxonomic classification.</title>
        <authorList>
            <person name="Goeker M."/>
        </authorList>
    </citation>
    <scope>NUCLEOTIDE SEQUENCE</scope>
    <source>
        <strain evidence="1">DSM 13886</strain>
    </source>
</reference>
<gene>
    <name evidence="1" type="ORF">H4683_004113</name>
</gene>
<dbReference type="AlphaFoldDB" id="A0A927MPP5"/>
<organism evidence="1 2">
    <name type="scientific">Sporosarcina limicola</name>
    <dbReference type="NCBI Taxonomy" id="34101"/>
    <lineage>
        <taxon>Bacteria</taxon>
        <taxon>Bacillati</taxon>
        <taxon>Bacillota</taxon>
        <taxon>Bacilli</taxon>
        <taxon>Bacillales</taxon>
        <taxon>Caryophanaceae</taxon>
        <taxon>Sporosarcina</taxon>
    </lineage>
</organism>
<comment type="caution">
    <text evidence="1">The sequence shown here is derived from an EMBL/GenBank/DDBJ whole genome shotgun (WGS) entry which is preliminary data.</text>
</comment>
<evidence type="ECO:0000313" key="2">
    <source>
        <dbReference type="Proteomes" id="UP000658225"/>
    </source>
</evidence>
<dbReference type="EMBL" id="JADBEL010000043">
    <property type="protein sequence ID" value="MBE1556987.1"/>
    <property type="molecule type" value="Genomic_DNA"/>
</dbReference>
<dbReference type="Proteomes" id="UP000658225">
    <property type="component" value="Unassembled WGS sequence"/>
</dbReference>
<sequence>MKWLKRLATMEMPLSDLDFGKLKIDLENWFYQEAFHAFDGDSMDVPSDYYTWRDLEEEKKEIFDILGGQ</sequence>
<proteinExistence type="predicted"/>
<keyword evidence="2" id="KW-1185">Reference proteome</keyword>